<dbReference type="SUPFAM" id="SSF57997">
    <property type="entry name" value="Tropomyosin"/>
    <property type="match status" value="1"/>
</dbReference>
<dbReference type="HOGENOM" id="CLU_525894_0_0_1"/>
<keyword evidence="1" id="KW-0175">Coiled coil</keyword>
<protein>
    <submittedName>
        <fullName evidence="3">Uncharacterized protein</fullName>
    </submittedName>
</protein>
<reference evidence="3 4" key="1">
    <citation type="submission" date="2014-04" db="EMBL/GenBank/DDBJ databases">
        <authorList>
            <consortium name="DOE Joint Genome Institute"/>
            <person name="Kuo A."/>
            <person name="Kohler A."/>
            <person name="Jargeat P."/>
            <person name="Nagy L.G."/>
            <person name="Floudas D."/>
            <person name="Copeland A."/>
            <person name="Barry K.W."/>
            <person name="Cichocki N."/>
            <person name="Veneault-Fourrey C."/>
            <person name="LaButti K."/>
            <person name="Lindquist E.A."/>
            <person name="Lipzen A."/>
            <person name="Lundell T."/>
            <person name="Morin E."/>
            <person name="Murat C."/>
            <person name="Sun H."/>
            <person name="Tunlid A."/>
            <person name="Henrissat B."/>
            <person name="Grigoriev I.V."/>
            <person name="Hibbett D.S."/>
            <person name="Martin F."/>
            <person name="Nordberg H.P."/>
            <person name="Cantor M.N."/>
            <person name="Hua S.X."/>
        </authorList>
    </citation>
    <scope>NUCLEOTIDE SEQUENCE [LARGE SCALE GENOMIC DNA]</scope>
    <source>
        <strain evidence="3 4">Ve08.2h10</strain>
    </source>
</reference>
<evidence type="ECO:0000313" key="4">
    <source>
        <dbReference type="Proteomes" id="UP000054538"/>
    </source>
</evidence>
<sequence length="518" mass="56709">MRDASCHHRSPPTRGDSDRKRKRSVSRDRGTRRTADMTHSRVSARERGRTTSIPPCPARTLHQHNSHSDDPEHDSYPATLDYPYTDDARSRYLGGRDVASHSRRHTEGSQLKPLALGTHTLGQRVGSALLVPPVPIAHPASESSSTSNKLPSANTQHADEKHGLPKVVALPPTPVSLVLPPLRLPTSLTEGTRDIPSTNPTIHGHQVSLVHRGHPFTYDLSALPDDPSGPLILLSTTQSDPGAYFLVSAHYRRTRRPRAACCVLRALLAIQGSVPNGKKDTLPLASESAPSTTEIPPSPLPQQIDMNKSAFQTAAIRPALLLLAACELDISRDEPADPDSAAHVSAAHDLFRAVYGEINDTIIASAERPECGNVLGLEFPSDAHCSSSSSSQSHSKASSVPTSVLPAPSDMLARVQALEKQLHDARETQQWLRKKLTDSDDRLERAESRTRSVESRSRNILLQLDDARDANRSLRRRLAEAEQRARDLENGAASAETRVWGRLKDLLFDQLEERMDGE</sequence>
<dbReference type="AlphaFoldDB" id="A0A0D0E2T5"/>
<name>A0A0D0E2T5_9AGAM</name>
<feature type="region of interest" description="Disordered" evidence="2">
    <location>
        <begin position="279"/>
        <end position="300"/>
    </location>
</feature>
<dbReference type="Gene3D" id="1.20.5.340">
    <property type="match status" value="1"/>
</dbReference>
<keyword evidence="4" id="KW-1185">Reference proteome</keyword>
<feature type="compositionally biased region" description="Low complexity" evidence="2">
    <location>
        <begin position="386"/>
        <end position="399"/>
    </location>
</feature>
<feature type="region of interest" description="Disordered" evidence="2">
    <location>
        <begin position="136"/>
        <end position="159"/>
    </location>
</feature>
<evidence type="ECO:0000256" key="1">
    <source>
        <dbReference type="SAM" id="Coils"/>
    </source>
</evidence>
<feature type="compositionally biased region" description="Basic and acidic residues" evidence="2">
    <location>
        <begin position="15"/>
        <end position="49"/>
    </location>
</feature>
<dbReference type="OrthoDB" id="2670565at2759"/>
<dbReference type="EMBL" id="KN824896">
    <property type="protein sequence ID" value="KIK98356.1"/>
    <property type="molecule type" value="Genomic_DNA"/>
</dbReference>
<evidence type="ECO:0000313" key="3">
    <source>
        <dbReference type="EMBL" id="KIK98356.1"/>
    </source>
</evidence>
<feature type="region of interest" description="Disordered" evidence="2">
    <location>
        <begin position="382"/>
        <end position="405"/>
    </location>
</feature>
<reference evidence="4" key="2">
    <citation type="submission" date="2015-01" db="EMBL/GenBank/DDBJ databases">
        <title>Evolutionary Origins and Diversification of the Mycorrhizal Mutualists.</title>
        <authorList>
            <consortium name="DOE Joint Genome Institute"/>
            <consortium name="Mycorrhizal Genomics Consortium"/>
            <person name="Kohler A."/>
            <person name="Kuo A."/>
            <person name="Nagy L.G."/>
            <person name="Floudas D."/>
            <person name="Copeland A."/>
            <person name="Barry K.W."/>
            <person name="Cichocki N."/>
            <person name="Veneault-Fourrey C."/>
            <person name="LaButti K."/>
            <person name="Lindquist E.A."/>
            <person name="Lipzen A."/>
            <person name="Lundell T."/>
            <person name="Morin E."/>
            <person name="Murat C."/>
            <person name="Riley R."/>
            <person name="Ohm R."/>
            <person name="Sun H."/>
            <person name="Tunlid A."/>
            <person name="Henrissat B."/>
            <person name="Grigoriev I.V."/>
            <person name="Hibbett D.S."/>
            <person name="Martin F."/>
        </authorList>
    </citation>
    <scope>NUCLEOTIDE SEQUENCE [LARGE SCALE GENOMIC DNA]</scope>
    <source>
        <strain evidence="4">Ve08.2h10</strain>
    </source>
</reference>
<gene>
    <name evidence="3" type="ORF">PAXRUDRAFT_695750</name>
</gene>
<feature type="compositionally biased region" description="Polar residues" evidence="2">
    <location>
        <begin position="141"/>
        <end position="156"/>
    </location>
</feature>
<proteinExistence type="predicted"/>
<organism evidence="3 4">
    <name type="scientific">Paxillus rubicundulus Ve08.2h10</name>
    <dbReference type="NCBI Taxonomy" id="930991"/>
    <lineage>
        <taxon>Eukaryota</taxon>
        <taxon>Fungi</taxon>
        <taxon>Dikarya</taxon>
        <taxon>Basidiomycota</taxon>
        <taxon>Agaricomycotina</taxon>
        <taxon>Agaricomycetes</taxon>
        <taxon>Agaricomycetidae</taxon>
        <taxon>Boletales</taxon>
        <taxon>Paxilineae</taxon>
        <taxon>Paxillaceae</taxon>
        <taxon>Paxillus</taxon>
    </lineage>
</organism>
<feature type="coiled-coil region" evidence="1">
    <location>
        <begin position="464"/>
        <end position="498"/>
    </location>
</feature>
<feature type="compositionally biased region" description="Basic and acidic residues" evidence="2">
    <location>
        <begin position="66"/>
        <end position="75"/>
    </location>
</feature>
<feature type="region of interest" description="Disordered" evidence="2">
    <location>
        <begin position="1"/>
        <end position="84"/>
    </location>
</feature>
<accession>A0A0D0E2T5</accession>
<evidence type="ECO:0000256" key="2">
    <source>
        <dbReference type="SAM" id="MobiDB-lite"/>
    </source>
</evidence>
<dbReference type="InParanoid" id="A0A0D0E2T5"/>
<dbReference type="Proteomes" id="UP000054538">
    <property type="component" value="Unassembled WGS sequence"/>
</dbReference>